<feature type="compositionally biased region" description="Polar residues" evidence="1">
    <location>
        <begin position="10"/>
        <end position="23"/>
    </location>
</feature>
<organism evidence="2">
    <name type="scientific">Petromyces alliaceus</name>
    <name type="common">Aspergillus alliaceus</name>
    <dbReference type="NCBI Taxonomy" id="209559"/>
    <lineage>
        <taxon>Eukaryota</taxon>
        <taxon>Fungi</taxon>
        <taxon>Dikarya</taxon>
        <taxon>Ascomycota</taxon>
        <taxon>Pezizomycotina</taxon>
        <taxon>Eurotiomycetes</taxon>
        <taxon>Eurotiomycetidae</taxon>
        <taxon>Eurotiales</taxon>
        <taxon>Aspergillaceae</taxon>
        <taxon>Aspergillus</taxon>
        <taxon>Aspergillus subgen. Circumdati</taxon>
    </lineage>
</organism>
<evidence type="ECO:0000256" key="1">
    <source>
        <dbReference type="SAM" id="MobiDB-lite"/>
    </source>
</evidence>
<reference evidence="2" key="1">
    <citation type="submission" date="2019-04" db="EMBL/GenBank/DDBJ databases">
        <title>Friends and foes A comparative genomics studyof 23 Aspergillus species from section Flavi.</title>
        <authorList>
            <consortium name="DOE Joint Genome Institute"/>
            <person name="Kjaerbolling I."/>
            <person name="Vesth T."/>
            <person name="Frisvad J.C."/>
            <person name="Nybo J.L."/>
            <person name="Theobald S."/>
            <person name="Kildgaard S."/>
            <person name="Isbrandt T."/>
            <person name="Kuo A."/>
            <person name="Sato A."/>
            <person name="Lyhne E.K."/>
            <person name="Kogle M.E."/>
            <person name="Wiebenga A."/>
            <person name="Kun R.S."/>
            <person name="Lubbers R.J."/>
            <person name="Makela M.R."/>
            <person name="Barry K."/>
            <person name="Chovatia M."/>
            <person name="Clum A."/>
            <person name="Daum C."/>
            <person name="Haridas S."/>
            <person name="He G."/>
            <person name="LaButti K."/>
            <person name="Lipzen A."/>
            <person name="Mondo S."/>
            <person name="Riley R."/>
            <person name="Salamov A."/>
            <person name="Simmons B.A."/>
            <person name="Magnuson J.K."/>
            <person name="Henrissat B."/>
            <person name="Mortensen U.H."/>
            <person name="Larsen T.O."/>
            <person name="Devries R.P."/>
            <person name="Grigoriev I.V."/>
            <person name="Machida M."/>
            <person name="Baker S.E."/>
            <person name="Andersen M.R."/>
        </authorList>
    </citation>
    <scope>NUCLEOTIDE SEQUENCE [LARGE SCALE GENOMIC DNA]</scope>
    <source>
        <strain evidence="2">IBT 14317</strain>
    </source>
</reference>
<gene>
    <name evidence="2" type="ORF">BDV23DRAFT_181181</name>
</gene>
<feature type="region of interest" description="Disordered" evidence="1">
    <location>
        <begin position="1"/>
        <end position="73"/>
    </location>
</feature>
<dbReference type="EMBL" id="ML735234">
    <property type="protein sequence ID" value="KAE8392758.1"/>
    <property type="molecule type" value="Genomic_DNA"/>
</dbReference>
<evidence type="ECO:0000313" key="2">
    <source>
        <dbReference type="EMBL" id="KAE8392758.1"/>
    </source>
</evidence>
<dbReference type="AlphaFoldDB" id="A0A5N7CG76"/>
<accession>A0A5N7CG76</accession>
<proteinExistence type="predicted"/>
<protein>
    <submittedName>
        <fullName evidence="2">Uncharacterized protein</fullName>
    </submittedName>
</protein>
<dbReference type="OrthoDB" id="5286775at2759"/>
<sequence length="510" mass="56644">MVNSDKLDRSSNSNFQSRASNNTKAKKRKPVDPPYTPKDDTDEEEYVFTGLCTPKRTPRKMKPALKMEDEASRPKDLASIRPFKKNKIREGSDKMTLVHPGLIRDSVEATKGNTTNAGVWHHVDALSESGLDLITPTTKIMTVAHGNIQSFSIPVGASPLPWTNESCGATEVHSVKATSSVEQLTVRNRSQSPNTFSFTRHISDEEVFDDPTFRVLHAEKSTVVFKLSVEKAKRWAGAINIPGGLYNEEEKDLFFRLAMRGFEPLIPEHWQLDFPTLPDTLFSDTEGDAEPLIQAFRSSKTHAIKSLANLFSLGGRVRDCRVLKRRPEVISKTSIKRYIRWALCDVGLDTNSKTIPVYAVYAQKKGETTLDAVKKLNRRLQLLANRYRKALSATAPDEDHSSIRLQPNRKDDDCSAPLLNCPLLIGFIICGPILAILTLGTDPSSTTDDTDSKSISQFDLEDTGHDVWNSLAIAIAVMKIRKSMLHLADRGLGGFVKLLRGTKSNLGADV</sequence>
<name>A0A5N7CG76_PETAA</name>
<dbReference type="Proteomes" id="UP000326877">
    <property type="component" value="Unassembled WGS sequence"/>
</dbReference>